<dbReference type="AlphaFoldDB" id="A0A1I7WV27"/>
<keyword evidence="1" id="KW-1185">Reference proteome</keyword>
<dbReference type="Proteomes" id="UP000095283">
    <property type="component" value="Unplaced"/>
</dbReference>
<dbReference type="WBParaSite" id="Hba_09014">
    <property type="protein sequence ID" value="Hba_09014"/>
    <property type="gene ID" value="Hba_09014"/>
</dbReference>
<protein>
    <submittedName>
        <fullName evidence="2">Uncharacterized protein</fullName>
    </submittedName>
</protein>
<evidence type="ECO:0000313" key="1">
    <source>
        <dbReference type="Proteomes" id="UP000095283"/>
    </source>
</evidence>
<accession>A0A1I7WV27</accession>
<sequence length="43" mass="4940">MEWSKLLTSKAVKVEQDYDLKREKDTLGSKEANDSKINIEKGL</sequence>
<name>A0A1I7WV27_HETBA</name>
<organism evidence="1 2">
    <name type="scientific">Heterorhabditis bacteriophora</name>
    <name type="common">Entomopathogenic nematode worm</name>
    <dbReference type="NCBI Taxonomy" id="37862"/>
    <lineage>
        <taxon>Eukaryota</taxon>
        <taxon>Metazoa</taxon>
        <taxon>Ecdysozoa</taxon>
        <taxon>Nematoda</taxon>
        <taxon>Chromadorea</taxon>
        <taxon>Rhabditida</taxon>
        <taxon>Rhabditina</taxon>
        <taxon>Rhabditomorpha</taxon>
        <taxon>Strongyloidea</taxon>
        <taxon>Heterorhabditidae</taxon>
        <taxon>Heterorhabditis</taxon>
    </lineage>
</organism>
<reference evidence="2" key="1">
    <citation type="submission" date="2016-11" db="UniProtKB">
        <authorList>
            <consortium name="WormBaseParasite"/>
        </authorList>
    </citation>
    <scope>IDENTIFICATION</scope>
</reference>
<evidence type="ECO:0000313" key="2">
    <source>
        <dbReference type="WBParaSite" id="Hba_09014"/>
    </source>
</evidence>
<proteinExistence type="predicted"/>